<dbReference type="RefSeq" id="WP_073373831.1">
    <property type="nucleotide sequence ID" value="NZ_FQXS01000004.1"/>
</dbReference>
<keyword evidence="3" id="KW-1185">Reference proteome</keyword>
<dbReference type="PANTHER" id="PTHR11575:SF24">
    <property type="entry name" value="5'-NUCLEOTIDASE"/>
    <property type="match status" value="1"/>
</dbReference>
<keyword evidence="1" id="KW-0175">Coiled coil</keyword>
<proteinExistence type="predicted"/>
<dbReference type="Proteomes" id="UP000184139">
    <property type="component" value="Unassembled WGS sequence"/>
</dbReference>
<name>A0A1M5U4W1_9BACT</name>
<dbReference type="PANTHER" id="PTHR11575">
    <property type="entry name" value="5'-NUCLEOTIDASE-RELATED"/>
    <property type="match status" value="1"/>
</dbReference>
<dbReference type="SUPFAM" id="SSF56300">
    <property type="entry name" value="Metallo-dependent phosphatases"/>
    <property type="match status" value="1"/>
</dbReference>
<dbReference type="GO" id="GO:0008253">
    <property type="term" value="F:5'-nucleotidase activity"/>
    <property type="evidence" value="ECO:0007669"/>
    <property type="project" value="TreeGrafter"/>
</dbReference>
<evidence type="ECO:0000313" key="2">
    <source>
        <dbReference type="EMBL" id="SHH57901.1"/>
    </source>
</evidence>
<evidence type="ECO:0000256" key="1">
    <source>
        <dbReference type="SAM" id="Coils"/>
    </source>
</evidence>
<feature type="coiled-coil region" evidence="1">
    <location>
        <begin position="178"/>
        <end position="230"/>
    </location>
</feature>
<sequence length="278" mass="30053">MAAVYRQMNYDGVAVGAYDLAAGLDVVLTAGRLGVPWVSANLTDTNNTLLFTPYRSVRVGTLRVAVIGHTAEDDARGPDEYLVIPANEALSGLLPDISDDHDLIVLLSSGSITQATQIAERFPEIDLIVGADPKRDSVPSFLANNAIVVQSGNRGMSLGFLKARWTGQPWGIDPEQERARLMERLASLSWQISRLTNQSHREPSASSRKMEALLSAQQQAETELARITATRSESVTGDSPSTLQALLLPLRSSFAEDPTIRALIDTGKQRAMAQNGNN</sequence>
<gene>
    <name evidence="2" type="ORF">SAMN02745124_01001</name>
</gene>
<dbReference type="InterPro" id="IPR029052">
    <property type="entry name" value="Metallo-depent_PP-like"/>
</dbReference>
<dbReference type="Gene3D" id="3.60.21.10">
    <property type="match status" value="1"/>
</dbReference>
<dbReference type="STRING" id="1121409.SAMN02745124_01001"/>
<protein>
    <submittedName>
        <fullName evidence="2">Uncharacterized protein</fullName>
    </submittedName>
</protein>
<dbReference type="GO" id="GO:0030288">
    <property type="term" value="C:outer membrane-bounded periplasmic space"/>
    <property type="evidence" value="ECO:0007669"/>
    <property type="project" value="TreeGrafter"/>
</dbReference>
<dbReference type="AlphaFoldDB" id="A0A1M5U4W1"/>
<evidence type="ECO:0000313" key="3">
    <source>
        <dbReference type="Proteomes" id="UP000184139"/>
    </source>
</evidence>
<dbReference type="OrthoDB" id="9814800at2"/>
<accession>A0A1M5U4W1</accession>
<organism evidence="2 3">
    <name type="scientific">Desulfofustis glycolicus DSM 9705</name>
    <dbReference type="NCBI Taxonomy" id="1121409"/>
    <lineage>
        <taxon>Bacteria</taxon>
        <taxon>Pseudomonadati</taxon>
        <taxon>Thermodesulfobacteriota</taxon>
        <taxon>Desulfobulbia</taxon>
        <taxon>Desulfobulbales</taxon>
        <taxon>Desulfocapsaceae</taxon>
        <taxon>Desulfofustis</taxon>
    </lineage>
</organism>
<dbReference type="GO" id="GO:0009166">
    <property type="term" value="P:nucleotide catabolic process"/>
    <property type="evidence" value="ECO:0007669"/>
    <property type="project" value="InterPro"/>
</dbReference>
<dbReference type="EMBL" id="FQXS01000004">
    <property type="protein sequence ID" value="SHH57901.1"/>
    <property type="molecule type" value="Genomic_DNA"/>
</dbReference>
<dbReference type="InterPro" id="IPR006179">
    <property type="entry name" value="5_nucleotidase/apyrase"/>
</dbReference>
<reference evidence="2 3" key="1">
    <citation type="submission" date="2016-11" db="EMBL/GenBank/DDBJ databases">
        <authorList>
            <person name="Jaros S."/>
            <person name="Januszkiewicz K."/>
            <person name="Wedrychowicz H."/>
        </authorList>
    </citation>
    <scope>NUCLEOTIDE SEQUENCE [LARGE SCALE GENOMIC DNA]</scope>
    <source>
        <strain evidence="2 3">DSM 9705</strain>
    </source>
</reference>
<dbReference type="GO" id="GO:0008768">
    <property type="term" value="F:UDP-sugar diphosphatase activity"/>
    <property type="evidence" value="ECO:0007669"/>
    <property type="project" value="TreeGrafter"/>
</dbReference>